<evidence type="ECO:0000313" key="3">
    <source>
        <dbReference type="Proteomes" id="UP001205035"/>
    </source>
</evidence>
<sequence>MEIIKFSDVRDKVVRLRDQDILLDADVAELYGVETKRVNEAVRNNPEKFPDGYIFELQQSEKQYVVENFDHLQGLKKSPVTPKAFTEKGLYMLATIMKSERATQTTLAIIETFAKLRELSRTIGEMSTNPDEFKQKTLMQKSGEIMADLFGEDMQTTDTETEIELNFAVLKLKHTIKRKNK</sequence>
<evidence type="ECO:0000313" key="2">
    <source>
        <dbReference type="EMBL" id="MCQ5084087.1"/>
    </source>
</evidence>
<dbReference type="Proteomes" id="UP001205035">
    <property type="component" value="Unassembled WGS sequence"/>
</dbReference>
<accession>A0AAJ1CIN6</accession>
<dbReference type="RefSeq" id="WP_256166594.1">
    <property type="nucleotide sequence ID" value="NZ_JANGBQ010000032.1"/>
</dbReference>
<reference evidence="2" key="1">
    <citation type="submission" date="2022-06" db="EMBL/GenBank/DDBJ databases">
        <title>Isolation of gut microbiota from human fecal samples.</title>
        <authorList>
            <person name="Pamer E.G."/>
            <person name="Barat B."/>
            <person name="Waligurski E."/>
            <person name="Medina S."/>
            <person name="Paddock L."/>
            <person name="Mostad J."/>
        </authorList>
    </citation>
    <scope>NUCLEOTIDE SEQUENCE</scope>
    <source>
        <strain evidence="2">DFI.6.22</strain>
    </source>
</reference>
<comment type="caution">
    <text evidence="2">The sequence shown here is derived from an EMBL/GenBank/DDBJ whole genome shotgun (WGS) entry which is preliminary data.</text>
</comment>
<protein>
    <submittedName>
        <fullName evidence="2">ORF6N domain-containing protein</fullName>
    </submittedName>
</protein>
<feature type="domain" description="KilA-N DNA-binding" evidence="1">
    <location>
        <begin position="12"/>
        <end position="96"/>
    </location>
</feature>
<dbReference type="InterPro" id="IPR018873">
    <property type="entry name" value="KilA-N_DNA-bd_domain"/>
</dbReference>
<gene>
    <name evidence="2" type="ORF">NE651_14465</name>
</gene>
<dbReference type="EMBL" id="JANGBQ010000032">
    <property type="protein sequence ID" value="MCQ5084087.1"/>
    <property type="molecule type" value="Genomic_DNA"/>
</dbReference>
<organism evidence="2 3">
    <name type="scientific">Alistipes onderdonkii</name>
    <dbReference type="NCBI Taxonomy" id="328813"/>
    <lineage>
        <taxon>Bacteria</taxon>
        <taxon>Pseudomonadati</taxon>
        <taxon>Bacteroidota</taxon>
        <taxon>Bacteroidia</taxon>
        <taxon>Bacteroidales</taxon>
        <taxon>Rikenellaceae</taxon>
        <taxon>Alistipes</taxon>
    </lineage>
</organism>
<dbReference type="AlphaFoldDB" id="A0AAJ1CIN6"/>
<name>A0AAJ1CIN6_9BACT</name>
<dbReference type="Pfam" id="PF10543">
    <property type="entry name" value="ORF6N"/>
    <property type="match status" value="1"/>
</dbReference>
<evidence type="ECO:0000259" key="1">
    <source>
        <dbReference type="Pfam" id="PF10543"/>
    </source>
</evidence>
<proteinExistence type="predicted"/>